<gene>
    <name evidence="7" type="ORF">DFR38_11645</name>
</gene>
<dbReference type="AlphaFoldDB" id="A0A318J8M4"/>
<dbReference type="InterPro" id="IPR005538">
    <property type="entry name" value="LrgA/CidA"/>
</dbReference>
<evidence type="ECO:0000313" key="8">
    <source>
        <dbReference type="Proteomes" id="UP000248395"/>
    </source>
</evidence>
<sequence length="139" mass="15261">MKNLPNLAVKQSLSTLSQVVLLSLVWLLASRLSHAYVPEIPAGVLGMFLVLAALALGWLPLSWCKSGARWLLAEMLLFFIPATVAVVQYPQLLGSIGLRIVLVILLSTVLVMTVTSLVVDAGYKFEILLKRRKRQHGVL</sequence>
<protein>
    <submittedName>
        <fullName evidence="7">Holin-like protein</fullName>
    </submittedName>
</protein>
<name>A0A318J8M4_9NEIS</name>
<evidence type="ECO:0000256" key="3">
    <source>
        <dbReference type="ARBA" id="ARBA00022692"/>
    </source>
</evidence>
<evidence type="ECO:0000256" key="5">
    <source>
        <dbReference type="ARBA" id="ARBA00023136"/>
    </source>
</evidence>
<evidence type="ECO:0000256" key="4">
    <source>
        <dbReference type="ARBA" id="ARBA00022989"/>
    </source>
</evidence>
<feature type="transmembrane region" description="Helical" evidence="6">
    <location>
        <begin position="96"/>
        <end position="123"/>
    </location>
</feature>
<keyword evidence="8" id="KW-1185">Reference proteome</keyword>
<evidence type="ECO:0000256" key="2">
    <source>
        <dbReference type="ARBA" id="ARBA00022475"/>
    </source>
</evidence>
<feature type="transmembrane region" description="Helical" evidence="6">
    <location>
        <begin position="45"/>
        <end position="63"/>
    </location>
</feature>
<comment type="caution">
    <text evidence="7">The sequence shown here is derived from an EMBL/GenBank/DDBJ whole genome shotgun (WGS) entry which is preliminary data.</text>
</comment>
<dbReference type="GO" id="GO:0005886">
    <property type="term" value="C:plasma membrane"/>
    <property type="evidence" value="ECO:0007669"/>
    <property type="project" value="UniProtKB-SubCell"/>
</dbReference>
<proteinExistence type="predicted"/>
<dbReference type="Proteomes" id="UP000248395">
    <property type="component" value="Unassembled WGS sequence"/>
</dbReference>
<keyword evidence="2" id="KW-1003">Cell membrane</keyword>
<keyword evidence="3 6" id="KW-0812">Transmembrane</keyword>
<dbReference type="RefSeq" id="WP_059287614.1">
    <property type="nucleotide sequence ID" value="NZ_LNQU01000292.1"/>
</dbReference>
<reference evidence="7 8" key="1">
    <citation type="submission" date="2018-05" db="EMBL/GenBank/DDBJ databases">
        <title>Genomic Encyclopedia of Type Strains, Phase IV (KMG-IV): sequencing the most valuable type-strain genomes for metagenomic binning, comparative biology and taxonomic classification.</title>
        <authorList>
            <person name="Goeker M."/>
        </authorList>
    </citation>
    <scope>NUCLEOTIDE SEQUENCE [LARGE SCALE GENOMIC DNA]</scope>
    <source>
        <strain evidence="7 8">DSM 25134</strain>
    </source>
</reference>
<keyword evidence="4 6" id="KW-1133">Transmembrane helix</keyword>
<evidence type="ECO:0000256" key="1">
    <source>
        <dbReference type="ARBA" id="ARBA00004651"/>
    </source>
</evidence>
<keyword evidence="5 6" id="KW-0472">Membrane</keyword>
<comment type="subcellular location">
    <subcellularLocation>
        <location evidence="1">Cell membrane</location>
        <topology evidence="1">Multi-pass membrane protein</topology>
    </subcellularLocation>
</comment>
<evidence type="ECO:0000313" key="7">
    <source>
        <dbReference type="EMBL" id="PXX42935.1"/>
    </source>
</evidence>
<organism evidence="7 8">
    <name type="scientific">Aquitalea magnusonii</name>
    <dbReference type="NCBI Taxonomy" id="332411"/>
    <lineage>
        <taxon>Bacteria</taxon>
        <taxon>Pseudomonadati</taxon>
        <taxon>Pseudomonadota</taxon>
        <taxon>Betaproteobacteria</taxon>
        <taxon>Neisseriales</taxon>
        <taxon>Chromobacteriaceae</taxon>
        <taxon>Aquitalea</taxon>
    </lineage>
</organism>
<evidence type="ECO:0000256" key="6">
    <source>
        <dbReference type="SAM" id="Phobius"/>
    </source>
</evidence>
<dbReference type="OrthoDB" id="194658at2"/>
<feature type="transmembrane region" description="Helical" evidence="6">
    <location>
        <begin position="70"/>
        <end position="90"/>
    </location>
</feature>
<dbReference type="Pfam" id="PF03788">
    <property type="entry name" value="LrgA"/>
    <property type="match status" value="1"/>
</dbReference>
<dbReference type="PANTHER" id="PTHR33931">
    <property type="entry name" value="HOLIN-LIKE PROTEIN CIDA-RELATED"/>
    <property type="match status" value="1"/>
</dbReference>
<accession>A0A318J8M4</accession>
<dbReference type="PANTHER" id="PTHR33931:SF2">
    <property type="entry name" value="HOLIN-LIKE PROTEIN CIDA"/>
    <property type="match status" value="1"/>
</dbReference>
<dbReference type="EMBL" id="QJKC01000016">
    <property type="protein sequence ID" value="PXX42935.1"/>
    <property type="molecule type" value="Genomic_DNA"/>
</dbReference>